<dbReference type="Gene3D" id="3.40.50.300">
    <property type="entry name" value="P-loop containing nucleotide triphosphate hydrolases"/>
    <property type="match status" value="1"/>
</dbReference>
<organism evidence="7 8">
    <name type="scientific">Hibiscus syriacus</name>
    <name type="common">Rose of Sharon</name>
    <dbReference type="NCBI Taxonomy" id="106335"/>
    <lineage>
        <taxon>Eukaryota</taxon>
        <taxon>Viridiplantae</taxon>
        <taxon>Streptophyta</taxon>
        <taxon>Embryophyta</taxon>
        <taxon>Tracheophyta</taxon>
        <taxon>Spermatophyta</taxon>
        <taxon>Magnoliopsida</taxon>
        <taxon>eudicotyledons</taxon>
        <taxon>Gunneridae</taxon>
        <taxon>Pentapetalae</taxon>
        <taxon>rosids</taxon>
        <taxon>malvids</taxon>
        <taxon>Malvales</taxon>
        <taxon>Malvaceae</taxon>
        <taxon>Malvoideae</taxon>
        <taxon>Hibiscus</taxon>
    </lineage>
</organism>
<dbReference type="Pfam" id="PF00005">
    <property type="entry name" value="ABC_tran"/>
    <property type="match status" value="1"/>
</dbReference>
<keyword evidence="2" id="KW-0813">Transport</keyword>
<dbReference type="GO" id="GO:0016887">
    <property type="term" value="F:ATP hydrolysis activity"/>
    <property type="evidence" value="ECO:0007669"/>
    <property type="project" value="InterPro"/>
</dbReference>
<dbReference type="InterPro" id="IPR050352">
    <property type="entry name" value="ABCG_transporters"/>
</dbReference>
<dbReference type="PANTHER" id="PTHR48041">
    <property type="entry name" value="ABC TRANSPORTER G FAMILY MEMBER 28"/>
    <property type="match status" value="1"/>
</dbReference>
<dbReference type="GO" id="GO:0005886">
    <property type="term" value="C:plasma membrane"/>
    <property type="evidence" value="ECO:0007669"/>
    <property type="project" value="TreeGrafter"/>
</dbReference>
<evidence type="ECO:0000313" key="8">
    <source>
        <dbReference type="Proteomes" id="UP000436088"/>
    </source>
</evidence>
<dbReference type="GO" id="GO:0005524">
    <property type="term" value="F:ATP binding"/>
    <property type="evidence" value="ECO:0007669"/>
    <property type="project" value="InterPro"/>
</dbReference>
<evidence type="ECO:0000256" key="1">
    <source>
        <dbReference type="ARBA" id="ARBA00004141"/>
    </source>
</evidence>
<dbReference type="SUPFAM" id="SSF52540">
    <property type="entry name" value="P-loop containing nucleoside triphosphate hydrolases"/>
    <property type="match status" value="1"/>
</dbReference>
<dbReference type="GO" id="GO:0042626">
    <property type="term" value="F:ATPase-coupled transmembrane transporter activity"/>
    <property type="evidence" value="ECO:0007669"/>
    <property type="project" value="TreeGrafter"/>
</dbReference>
<dbReference type="InterPro" id="IPR003439">
    <property type="entry name" value="ABC_transporter-like_ATP-bd"/>
</dbReference>
<dbReference type="Pfam" id="PF01582">
    <property type="entry name" value="TIR"/>
    <property type="match status" value="1"/>
</dbReference>
<reference evidence="7" key="1">
    <citation type="submission" date="2019-09" db="EMBL/GenBank/DDBJ databases">
        <title>Draft genome information of white flower Hibiscus syriacus.</title>
        <authorList>
            <person name="Kim Y.-M."/>
        </authorList>
    </citation>
    <scope>NUCLEOTIDE SEQUENCE [LARGE SCALE GENOMIC DNA]</scope>
    <source>
        <strain evidence="7">YM2019G1</strain>
    </source>
</reference>
<dbReference type="Proteomes" id="UP000436088">
    <property type="component" value="Unassembled WGS sequence"/>
</dbReference>
<sequence>MHMQRYSSAAMKMMNFHRNFLALQTPTNPSHAANKACDVFINHRGIDTKRTIASLLYDRLSRLDLQPFLDNKNMKPGDKLFDNIDNAIKNCKVGVAVFSPNYCKSYFCLHELALFMETKKKIIPIFCDVNPSQLAVVDDGKVPAKDLQRLRFALEEAKYTVGLTFDSLKGNLSDVVTNASEIVIESLMEMERQIESHGGHFIIWRSPTEAALNLALGAAYYLTSPYPITYENKGIEFRQESDLKWDQWDGSTRANVSHARPICSGKTTLLTALGGHLTGTITYNYKPLSDLTKRNTGFVTQDDVLYPHLTVTETLVFTVLLWLPNSFTKQEKIMHAEAMSLHRVRIRLRRRGSRRRLLELAKGGRTVVLTIHQLSSRLFYMFHKVLLLSEGNPLYFGAGFAAVDYFSSIGYASSIAMNPSEFLLDLSSPK</sequence>
<dbReference type="PANTHER" id="PTHR48041:SF22">
    <property type="entry name" value="ABC TRANSPORTER G FAMILY MEMBER 9"/>
    <property type="match status" value="1"/>
</dbReference>
<dbReference type="InterPro" id="IPR000157">
    <property type="entry name" value="TIR_dom"/>
</dbReference>
<evidence type="ECO:0000256" key="3">
    <source>
        <dbReference type="ARBA" id="ARBA00022692"/>
    </source>
</evidence>
<protein>
    <submittedName>
        <fullName evidence="7">ABC transporter G family member 9</fullName>
    </submittedName>
</protein>
<keyword evidence="3" id="KW-0812">Transmembrane</keyword>
<evidence type="ECO:0000256" key="4">
    <source>
        <dbReference type="ARBA" id="ARBA00022989"/>
    </source>
</evidence>
<dbReference type="Gene3D" id="3.40.50.10140">
    <property type="entry name" value="Toll/interleukin-1 receptor homology (TIR) domain"/>
    <property type="match status" value="1"/>
</dbReference>
<keyword evidence="8" id="KW-1185">Reference proteome</keyword>
<dbReference type="InterPro" id="IPR027417">
    <property type="entry name" value="P-loop_NTPase"/>
</dbReference>
<evidence type="ECO:0000256" key="5">
    <source>
        <dbReference type="ARBA" id="ARBA00023136"/>
    </source>
</evidence>
<keyword evidence="4" id="KW-1133">Transmembrane helix</keyword>
<gene>
    <name evidence="7" type="ORF">F3Y22_tig00002655pilonHSYRG00020</name>
</gene>
<evidence type="ECO:0000259" key="6">
    <source>
        <dbReference type="PROSITE" id="PS50104"/>
    </source>
</evidence>
<evidence type="ECO:0000313" key="7">
    <source>
        <dbReference type="EMBL" id="KAE8731748.1"/>
    </source>
</evidence>
<dbReference type="SUPFAM" id="SSF52200">
    <property type="entry name" value="Toll/Interleukin receptor TIR domain"/>
    <property type="match status" value="1"/>
</dbReference>
<dbReference type="GO" id="GO:0007165">
    <property type="term" value="P:signal transduction"/>
    <property type="evidence" value="ECO:0007669"/>
    <property type="project" value="InterPro"/>
</dbReference>
<dbReference type="EMBL" id="VEPZ02000187">
    <property type="protein sequence ID" value="KAE8731748.1"/>
    <property type="molecule type" value="Genomic_DNA"/>
</dbReference>
<evidence type="ECO:0000256" key="2">
    <source>
        <dbReference type="ARBA" id="ARBA00022448"/>
    </source>
</evidence>
<comment type="subcellular location">
    <subcellularLocation>
        <location evidence="1">Membrane</location>
        <topology evidence="1">Multi-pass membrane protein</topology>
    </subcellularLocation>
</comment>
<dbReference type="PROSITE" id="PS50104">
    <property type="entry name" value="TIR"/>
    <property type="match status" value="1"/>
</dbReference>
<proteinExistence type="predicted"/>
<dbReference type="SMART" id="SM00255">
    <property type="entry name" value="TIR"/>
    <property type="match status" value="1"/>
</dbReference>
<dbReference type="AlphaFoldDB" id="A0A6A3CWS2"/>
<feature type="domain" description="TIR" evidence="6">
    <location>
        <begin position="35"/>
        <end position="154"/>
    </location>
</feature>
<comment type="caution">
    <text evidence="7">The sequence shown here is derived from an EMBL/GenBank/DDBJ whole genome shotgun (WGS) entry which is preliminary data.</text>
</comment>
<dbReference type="InterPro" id="IPR035897">
    <property type="entry name" value="Toll_tir_struct_dom_sf"/>
</dbReference>
<accession>A0A6A3CWS2</accession>
<keyword evidence="5" id="KW-0472">Membrane</keyword>
<name>A0A6A3CWS2_HIBSY</name>